<dbReference type="InterPro" id="IPR019949">
    <property type="entry name" value="CmoO-like"/>
</dbReference>
<accession>A0A106C083</accession>
<feature type="domain" description="Luciferase-like" evidence="3">
    <location>
        <begin position="22"/>
        <end position="310"/>
    </location>
</feature>
<evidence type="ECO:0000259" key="3">
    <source>
        <dbReference type="Pfam" id="PF00296"/>
    </source>
</evidence>
<evidence type="ECO:0000256" key="2">
    <source>
        <dbReference type="ARBA" id="ARBA00074555"/>
    </source>
</evidence>
<dbReference type="InterPro" id="IPR036661">
    <property type="entry name" value="Luciferase-like_sf"/>
</dbReference>
<dbReference type="InterPro" id="IPR011251">
    <property type="entry name" value="Luciferase-like_dom"/>
</dbReference>
<evidence type="ECO:0000256" key="1">
    <source>
        <dbReference type="ARBA" id="ARBA00007789"/>
    </source>
</evidence>
<dbReference type="RefSeq" id="WP_059745755.1">
    <property type="nucleotide sequence ID" value="NZ_LRDC01000018.1"/>
</dbReference>
<proteinExistence type="predicted"/>
<evidence type="ECO:0000313" key="5">
    <source>
        <dbReference type="Proteomes" id="UP000055702"/>
    </source>
</evidence>
<dbReference type="PANTHER" id="PTHR30137:SF6">
    <property type="entry name" value="LUCIFERASE-LIKE MONOOXYGENASE"/>
    <property type="match status" value="1"/>
</dbReference>
<dbReference type="InterPro" id="IPR050766">
    <property type="entry name" value="Bact_Lucif_Oxidored"/>
</dbReference>
<reference evidence="4 5" key="1">
    <citation type="submission" date="2016-01" db="EMBL/GenBank/DDBJ databases">
        <title>Draft genome of the antarctic isolate Shewanella frigidimarina Ag06-30.</title>
        <authorList>
            <person name="Parmeciano Di Noto G."/>
            <person name="Vazquez S."/>
            <person name="Mac Cormack W."/>
            <person name="Iriarte A."/>
            <person name="Quiroga C."/>
        </authorList>
    </citation>
    <scope>NUCLEOTIDE SEQUENCE [LARGE SCALE GENOMIC DNA]</scope>
    <source>
        <strain evidence="4 5">Ag06-30</strain>
    </source>
</reference>
<dbReference type="GO" id="GO:0016705">
    <property type="term" value="F:oxidoreductase activity, acting on paired donors, with incorporation or reduction of molecular oxygen"/>
    <property type="evidence" value="ECO:0007669"/>
    <property type="project" value="InterPro"/>
</dbReference>
<dbReference type="SUPFAM" id="SSF51679">
    <property type="entry name" value="Bacterial luciferase-like"/>
    <property type="match status" value="1"/>
</dbReference>
<gene>
    <name evidence="4" type="ORF">AWJ07_04575</name>
</gene>
<dbReference type="Pfam" id="PF00296">
    <property type="entry name" value="Bac_luciferase"/>
    <property type="match status" value="1"/>
</dbReference>
<comment type="similarity">
    <text evidence="1">To bacterial alkanal monooxygenase alpha and beta chains.</text>
</comment>
<sequence length="336" mass="36911">MSILADIPFSLLELAPMREDASVAETLQGSLRYAQHAENVGINRFWLAEHHNMPGIICSATSILIGYIAGGTQRIRVGAGGIMLPNHAPLVVAEQFGTLASLYPNRIDLGLGRAPGSDQVTSRALNRDDSRAEHFPEEVSELQSLLGPRSQRQQAASAQVRAIPGEDTNVPIWLLGSSLFSAQLAAKRGLPYVFAGHFAPRFLYDAVELYRREFIPSAVLSKPYVMLGLPLVAAPTDAEAEHLSTSSKQRILALIRGNEMWLKPPVDSMDGLWSEQEKSYVDNFLSLSVCGGPATIKHRLEVIVQQLGVDELMFTNDLYDSEHRLRALDILMSVKQ</sequence>
<protein>
    <recommendedName>
        <fullName evidence="2">Luciferase-like monooxygenase</fullName>
    </recommendedName>
</protein>
<dbReference type="FunFam" id="3.20.20.30:FF:000002">
    <property type="entry name" value="LLM class flavin-dependent oxidoreductase"/>
    <property type="match status" value="1"/>
</dbReference>
<dbReference type="NCBIfam" id="TIGR03558">
    <property type="entry name" value="oxido_grp_1"/>
    <property type="match status" value="1"/>
</dbReference>
<dbReference type="EMBL" id="LRDC01000018">
    <property type="protein sequence ID" value="KVX01859.1"/>
    <property type="molecule type" value="Genomic_DNA"/>
</dbReference>
<dbReference type="GO" id="GO:0005829">
    <property type="term" value="C:cytosol"/>
    <property type="evidence" value="ECO:0007669"/>
    <property type="project" value="TreeGrafter"/>
</dbReference>
<dbReference type="PANTHER" id="PTHR30137">
    <property type="entry name" value="LUCIFERASE-LIKE MONOOXYGENASE"/>
    <property type="match status" value="1"/>
</dbReference>
<dbReference type="AlphaFoldDB" id="A0A106C083"/>
<dbReference type="Proteomes" id="UP000055702">
    <property type="component" value="Unassembled WGS sequence"/>
</dbReference>
<name>A0A106C083_SHEFR</name>
<dbReference type="Gene3D" id="3.20.20.30">
    <property type="entry name" value="Luciferase-like domain"/>
    <property type="match status" value="1"/>
</dbReference>
<evidence type="ECO:0000313" key="4">
    <source>
        <dbReference type="EMBL" id="KVX01859.1"/>
    </source>
</evidence>
<comment type="caution">
    <text evidence="4">The sequence shown here is derived from an EMBL/GenBank/DDBJ whole genome shotgun (WGS) entry which is preliminary data.</text>
</comment>
<organism evidence="4">
    <name type="scientific">Shewanella frigidimarina</name>
    <dbReference type="NCBI Taxonomy" id="56812"/>
    <lineage>
        <taxon>Bacteria</taxon>
        <taxon>Pseudomonadati</taxon>
        <taxon>Pseudomonadota</taxon>
        <taxon>Gammaproteobacteria</taxon>
        <taxon>Alteromonadales</taxon>
        <taxon>Shewanellaceae</taxon>
        <taxon>Shewanella</taxon>
    </lineage>
</organism>